<dbReference type="GeneID" id="54779524"/>
<feature type="compositionally biased region" description="Low complexity" evidence="1">
    <location>
        <begin position="104"/>
        <end position="117"/>
    </location>
</feature>
<dbReference type="EMBL" id="SWFT01000027">
    <property type="protein sequence ID" value="KAA8907187.1"/>
    <property type="molecule type" value="Genomic_DNA"/>
</dbReference>
<reference evidence="2 3" key="1">
    <citation type="submission" date="2019-07" db="EMBL/GenBank/DDBJ databases">
        <title>Genome assembly of two rare yeast pathogens: Diutina rugosa and Trichomonascus ciferrii.</title>
        <authorList>
            <person name="Mixao V."/>
            <person name="Saus E."/>
            <person name="Hansen A."/>
            <person name="Lass-Flor C."/>
            <person name="Gabaldon T."/>
        </authorList>
    </citation>
    <scope>NUCLEOTIDE SEQUENCE [LARGE SCALE GENOMIC DNA]</scope>
    <source>
        <strain evidence="2 3">CBS 613</strain>
    </source>
</reference>
<sequence>MNFYSHSVSYQTQQKLLSQMETDNHVLGNEKEETKVDKSKGDINYSYNRNMAKVVAFNHKMSAKLARKRQKASATSSDGDDTVSKSTMVFSDISSIFSRRTKSTKASASASTKSTKR</sequence>
<keyword evidence="3" id="KW-1185">Reference proteome</keyword>
<proteinExistence type="predicted"/>
<evidence type="ECO:0000256" key="1">
    <source>
        <dbReference type="SAM" id="MobiDB-lite"/>
    </source>
</evidence>
<dbReference type="RefSeq" id="XP_034014538.1">
    <property type="nucleotide sequence ID" value="XM_034159167.1"/>
</dbReference>
<name>A0A642UX92_DIURU</name>
<dbReference type="AlphaFoldDB" id="A0A642UX92"/>
<gene>
    <name evidence="2" type="ORF">DIURU_000871</name>
</gene>
<evidence type="ECO:0000313" key="2">
    <source>
        <dbReference type="EMBL" id="KAA8907187.1"/>
    </source>
</evidence>
<feature type="region of interest" description="Disordered" evidence="1">
    <location>
        <begin position="97"/>
        <end position="117"/>
    </location>
</feature>
<evidence type="ECO:0000313" key="3">
    <source>
        <dbReference type="Proteomes" id="UP000449547"/>
    </source>
</evidence>
<accession>A0A642UX92</accession>
<protein>
    <submittedName>
        <fullName evidence="2">Uncharacterized protein</fullName>
    </submittedName>
</protein>
<dbReference type="VEuPathDB" id="FungiDB:DIURU_000871"/>
<comment type="caution">
    <text evidence="2">The sequence shown here is derived from an EMBL/GenBank/DDBJ whole genome shotgun (WGS) entry which is preliminary data.</text>
</comment>
<dbReference type="Proteomes" id="UP000449547">
    <property type="component" value="Unassembled WGS sequence"/>
</dbReference>
<organism evidence="2 3">
    <name type="scientific">Diutina rugosa</name>
    <name type="common">Yeast</name>
    <name type="synonym">Candida rugosa</name>
    <dbReference type="NCBI Taxonomy" id="5481"/>
    <lineage>
        <taxon>Eukaryota</taxon>
        <taxon>Fungi</taxon>
        <taxon>Dikarya</taxon>
        <taxon>Ascomycota</taxon>
        <taxon>Saccharomycotina</taxon>
        <taxon>Pichiomycetes</taxon>
        <taxon>Debaryomycetaceae</taxon>
        <taxon>Diutina</taxon>
    </lineage>
</organism>